<evidence type="ECO:0000256" key="1">
    <source>
        <dbReference type="SAM" id="MobiDB-lite"/>
    </source>
</evidence>
<evidence type="ECO:0000313" key="2">
    <source>
        <dbReference type="EMBL" id="KAG1777510.1"/>
    </source>
</evidence>
<comment type="caution">
    <text evidence="2">The sequence shown here is derived from an EMBL/GenBank/DDBJ whole genome shotgun (WGS) entry which is preliminary data.</text>
</comment>
<dbReference type="AlphaFoldDB" id="A0A9P7D266"/>
<name>A0A9P7D266_9AGAM</name>
<feature type="compositionally biased region" description="Low complexity" evidence="1">
    <location>
        <begin position="63"/>
        <end position="91"/>
    </location>
</feature>
<evidence type="ECO:0000313" key="3">
    <source>
        <dbReference type="Proteomes" id="UP000714275"/>
    </source>
</evidence>
<keyword evidence="3" id="KW-1185">Reference proteome</keyword>
<feature type="compositionally biased region" description="Polar residues" evidence="1">
    <location>
        <begin position="48"/>
        <end position="62"/>
    </location>
</feature>
<organism evidence="2 3">
    <name type="scientific">Suillus placidus</name>
    <dbReference type="NCBI Taxonomy" id="48579"/>
    <lineage>
        <taxon>Eukaryota</taxon>
        <taxon>Fungi</taxon>
        <taxon>Dikarya</taxon>
        <taxon>Basidiomycota</taxon>
        <taxon>Agaricomycotina</taxon>
        <taxon>Agaricomycetes</taxon>
        <taxon>Agaricomycetidae</taxon>
        <taxon>Boletales</taxon>
        <taxon>Suillineae</taxon>
        <taxon>Suillaceae</taxon>
        <taxon>Suillus</taxon>
    </lineage>
</organism>
<feature type="region of interest" description="Disordered" evidence="1">
    <location>
        <begin position="1"/>
        <end position="97"/>
    </location>
</feature>
<proteinExistence type="predicted"/>
<protein>
    <submittedName>
        <fullName evidence="2">Uncharacterized protein</fullName>
    </submittedName>
</protein>
<reference evidence="2" key="1">
    <citation type="journal article" date="2020" name="New Phytol.">
        <title>Comparative genomics reveals dynamic genome evolution in host specialist ectomycorrhizal fungi.</title>
        <authorList>
            <person name="Lofgren L.A."/>
            <person name="Nguyen N.H."/>
            <person name="Vilgalys R."/>
            <person name="Ruytinx J."/>
            <person name="Liao H.L."/>
            <person name="Branco S."/>
            <person name="Kuo A."/>
            <person name="LaButti K."/>
            <person name="Lipzen A."/>
            <person name="Andreopoulos W."/>
            <person name="Pangilinan J."/>
            <person name="Riley R."/>
            <person name="Hundley H."/>
            <person name="Na H."/>
            <person name="Barry K."/>
            <person name="Grigoriev I.V."/>
            <person name="Stajich J.E."/>
            <person name="Kennedy P.G."/>
        </authorList>
    </citation>
    <scope>NUCLEOTIDE SEQUENCE</scope>
    <source>
        <strain evidence="2">DOB743</strain>
    </source>
</reference>
<dbReference type="EMBL" id="JABBWD010000020">
    <property type="protein sequence ID" value="KAG1777510.1"/>
    <property type="molecule type" value="Genomic_DNA"/>
</dbReference>
<dbReference type="Proteomes" id="UP000714275">
    <property type="component" value="Unassembled WGS sequence"/>
</dbReference>
<accession>A0A9P7D266</accession>
<dbReference type="OrthoDB" id="2505969at2759"/>
<sequence length="775" mass="86316">MNPDQQPPEKRRCGRPKGSKNGPNAGTTGHPVGCPRKDGSVRVPKTVPSRSATAGTESHNSDTSPQPAATPDSAASASGASPALSAAGADLHPTDANNVQTSMVSTNTEDFLQPVVASTASNSGQGARCKRLNPLCQYDEQVLCDYNEDEDDDIFDGTDVEVGYMQSEFAPLVNDNDDVLQGAAVPTPAENTWAEVYAVRLSPLSDKAENGGYCQQHIAATSRHFLVISHILQTFVLIVGHDEHRNTLQIHLFSSASFSNLIHIDIYGVIHVNLAMHQTKKMSTSSRVRMTVLNNSHSMRTTTASLTQIRRERLAEEWCRADQTRENSLRMRTLLAEAHLEAGPDYVDDNHHEPMFGDEDSSEQWLNNSKFSDSRMIFAKTVCRAVSNHRQDKQTRTQRNRHANAAWAQQIPALVEAYLRWKHEPETRCADDPSHHAFSVRGVGIMDFVPDLLIQQQDNEVANAALLHCGFLGSSPVQPTVAIKLECLELYHQICCRQSSFSIQMITKVLCALHNVTYSSSFWAQFSTAFDIYLEILHNIRSRVNHALGRDPINWRMNGACLSCTFEQSDEPKLIPRRLHSMDGNHSAKRIDGSGSTDPCIFTSDFFITDAAVERFKDNVWSRPTDRSLNRCRDSRLYRHFLSVSPNSLLHSSSSPQDKSCAFARHRISTGVAYALATSRAQHAHLKTFMRSSIHPFHVLAGPLPTQFGSALQAPLTTTYSSRPWTWFWIEFPHLTPAVTSYPQTDNLNLLDNSLLIRMPPHRASIHILEALPHF</sequence>
<gene>
    <name evidence="2" type="ORF">EV702DRAFT_1197116</name>
</gene>